<keyword evidence="2" id="KW-1185">Reference proteome</keyword>
<gene>
    <name evidence="1" type="ORF">AU192_18485</name>
</gene>
<dbReference type="GO" id="GO:0016491">
    <property type="term" value="F:oxidoreductase activity"/>
    <property type="evidence" value="ECO:0007669"/>
    <property type="project" value="InterPro"/>
</dbReference>
<dbReference type="Proteomes" id="UP000053707">
    <property type="component" value="Unassembled WGS sequence"/>
</dbReference>
<dbReference type="InterPro" id="IPR012349">
    <property type="entry name" value="Split_barrel_FMN-bd"/>
</dbReference>
<sequence length="170" mass="18872">MRALSNLGRTASDVLVGAGVKALRSRRLMRAPIGLYRARLGFVFGSRILLLEHVGRKSGHTRQVLLEVLDRPDQDAYIVASGFGTRAQWYKNVEAEPRVKVSVGTRASMPAIARPLSIGEADAALRRYVDRHRRAWETMKPVLESTLGAPITTENTALPMVELRLTDPDR</sequence>
<dbReference type="EMBL" id="LQIR01000021">
    <property type="protein sequence ID" value="KUI15330.1"/>
    <property type="molecule type" value="Genomic_DNA"/>
</dbReference>
<dbReference type="RefSeq" id="WP_064396618.1">
    <property type="nucleotide sequence ID" value="NZ_LQIR01000021.1"/>
</dbReference>
<protein>
    <submittedName>
        <fullName evidence="1">Nitroreductase</fullName>
    </submittedName>
</protein>
<dbReference type="InterPro" id="IPR004378">
    <property type="entry name" value="F420H2_quin_Rdtase"/>
</dbReference>
<evidence type="ECO:0000313" key="1">
    <source>
        <dbReference type="EMBL" id="KUI15330.1"/>
    </source>
</evidence>
<reference evidence="1 2" key="1">
    <citation type="submission" date="2016-01" db="EMBL/GenBank/DDBJ databases">
        <authorList>
            <consortium name="TB Trials Study Group"/>
            <person name="Sutton G."/>
            <person name="Brinkac L."/>
            <person name="Sanka R."/>
            <person name="Adams M."/>
            <person name="Lau E.L."/>
            <person name="Macaden R."/>
            <person name="Grewal H.M.S."/>
        </authorList>
    </citation>
    <scope>NUCLEOTIDE SEQUENCE [LARGE SCALE GENOMIC DNA]</scope>
    <source>
        <strain evidence="1 2">IS-1744</strain>
    </source>
</reference>
<name>A0A117JJQ5_9MYCO</name>
<dbReference type="Pfam" id="PF04075">
    <property type="entry name" value="F420H2_quin_red"/>
    <property type="match status" value="1"/>
</dbReference>
<comment type="caution">
    <text evidence="1">The sequence shown here is derived from an EMBL/GenBank/DDBJ whole genome shotgun (WGS) entry which is preliminary data.</text>
</comment>
<evidence type="ECO:0000313" key="2">
    <source>
        <dbReference type="Proteomes" id="UP000053707"/>
    </source>
</evidence>
<dbReference type="AlphaFoldDB" id="A0A117JJQ5"/>
<proteinExistence type="predicted"/>
<accession>A0A117JJQ5</accession>
<dbReference type="NCBIfam" id="TIGR00026">
    <property type="entry name" value="hi_GC_TIGR00026"/>
    <property type="match status" value="1"/>
</dbReference>
<organism evidence="1 2">
    <name type="scientific">Mycobacterium lehmannii</name>
    <dbReference type="NCBI Taxonomy" id="2048550"/>
    <lineage>
        <taxon>Bacteria</taxon>
        <taxon>Bacillati</taxon>
        <taxon>Actinomycetota</taxon>
        <taxon>Actinomycetes</taxon>
        <taxon>Mycobacteriales</taxon>
        <taxon>Mycobacteriaceae</taxon>
        <taxon>Mycobacterium</taxon>
    </lineage>
</organism>
<dbReference type="Gene3D" id="2.30.110.10">
    <property type="entry name" value="Electron Transport, Fmn-binding Protein, Chain A"/>
    <property type="match status" value="1"/>
</dbReference>